<evidence type="ECO:0000313" key="2">
    <source>
        <dbReference type="EMBL" id="CAD6491558.1"/>
    </source>
</evidence>
<dbReference type="Proteomes" id="UP000637195">
    <property type="component" value="Unassembled WGS sequence"/>
</dbReference>
<organism evidence="1 3">
    <name type="scientific">Candidatus Argoarchaeum ethanivorans</name>
    <dbReference type="NCBI Taxonomy" id="2608793"/>
    <lineage>
        <taxon>Archaea</taxon>
        <taxon>Methanobacteriati</taxon>
        <taxon>Methanobacteriota</taxon>
        <taxon>Stenosarchaea group</taxon>
        <taxon>Methanomicrobia</taxon>
        <taxon>Methanosarcinales</taxon>
        <taxon>Methanosarcinales incertae sedis</taxon>
        <taxon>GOM Arc I cluster</taxon>
        <taxon>Candidatus Argoarchaeum</taxon>
    </lineage>
</organism>
<dbReference type="EMBL" id="CAJHIP010000002">
    <property type="protein sequence ID" value="CAD6491155.1"/>
    <property type="molecule type" value="Genomic_DNA"/>
</dbReference>
<evidence type="ECO:0000313" key="3">
    <source>
        <dbReference type="Proteomes" id="UP000603056"/>
    </source>
</evidence>
<dbReference type="AlphaFoldDB" id="A0A811T8L7"/>
<name>A0A811T8L7_9EURY</name>
<dbReference type="Proteomes" id="UP000603056">
    <property type="component" value="Unassembled WGS sequence"/>
</dbReference>
<reference evidence="1" key="1">
    <citation type="submission" date="2020-10" db="EMBL/GenBank/DDBJ databases">
        <authorList>
            <person name="Hahn C.J."/>
            <person name="Laso-Perez R."/>
            <person name="Vulcano F."/>
            <person name="Vaziourakis K.-M."/>
            <person name="Stokke R."/>
            <person name="Steen I.H."/>
            <person name="Teske A."/>
            <person name="Boetius A."/>
            <person name="Liebeke M."/>
            <person name="Amann R."/>
            <person name="Knittel K."/>
        </authorList>
    </citation>
    <scope>NUCLEOTIDE SEQUENCE</scope>
    <source>
        <strain evidence="2">Gfbio:e3339647-f889-4370-9287-4fb5cb688e4c:AG393N10_GoMArc1</strain>
        <strain evidence="1">Gfbio:e3339647-f889-4370-9287-4fb5cb688e4c:AG394J04_GoMArc1</strain>
    </source>
</reference>
<sequence>MKNIKYMNEEVVIKKAIEVLIKELGPVEAIRFINIPKRKRMESIKRHRKWQQMLDKSMFFDDIFAE</sequence>
<comment type="caution">
    <text evidence="1">The sequence shown here is derived from an EMBL/GenBank/DDBJ whole genome shotgun (WGS) entry which is preliminary data.</text>
</comment>
<protein>
    <submittedName>
        <fullName evidence="1">Uncharacterized protein</fullName>
    </submittedName>
</protein>
<evidence type="ECO:0000313" key="1">
    <source>
        <dbReference type="EMBL" id="CAD6491155.1"/>
    </source>
</evidence>
<proteinExistence type="predicted"/>
<accession>A0A811T8L7</accession>
<dbReference type="EMBL" id="CAJHIM010000009">
    <property type="protein sequence ID" value="CAD6491558.1"/>
    <property type="molecule type" value="Genomic_DNA"/>
</dbReference>
<gene>
    <name evidence="2" type="ORF">ANIMEMIM_00174</name>
    <name evidence="1" type="ORF">FFODKBPE_00092</name>
</gene>